<evidence type="ECO:0000313" key="3">
    <source>
        <dbReference type="Proteomes" id="UP001497480"/>
    </source>
</evidence>
<sequence length="71" mass="7669">MSRHRRQHSQVLPPEILTGDEDLGNSFDFSHITANQESNETGTTKATTKDAPTTTPPSPATIKKPPPAKST</sequence>
<accession>A0AAV1X758</accession>
<proteinExistence type="predicted"/>
<feature type="compositionally biased region" description="Pro residues" evidence="1">
    <location>
        <begin position="54"/>
        <end position="71"/>
    </location>
</feature>
<feature type="region of interest" description="Disordered" evidence="1">
    <location>
        <begin position="1"/>
        <end position="71"/>
    </location>
</feature>
<feature type="compositionally biased region" description="Low complexity" evidence="1">
    <location>
        <begin position="43"/>
        <end position="53"/>
    </location>
</feature>
<dbReference type="Proteomes" id="UP001497480">
    <property type="component" value="Unassembled WGS sequence"/>
</dbReference>
<reference evidence="2 3" key="1">
    <citation type="submission" date="2024-03" db="EMBL/GenBank/DDBJ databases">
        <authorList>
            <person name="Martinez-Hernandez J."/>
        </authorList>
    </citation>
    <scope>NUCLEOTIDE SEQUENCE [LARGE SCALE GENOMIC DNA]</scope>
</reference>
<gene>
    <name evidence="2" type="ORF">LLUT_LOCUS18595</name>
</gene>
<organism evidence="2 3">
    <name type="scientific">Lupinus luteus</name>
    <name type="common">European yellow lupine</name>
    <dbReference type="NCBI Taxonomy" id="3873"/>
    <lineage>
        <taxon>Eukaryota</taxon>
        <taxon>Viridiplantae</taxon>
        <taxon>Streptophyta</taxon>
        <taxon>Embryophyta</taxon>
        <taxon>Tracheophyta</taxon>
        <taxon>Spermatophyta</taxon>
        <taxon>Magnoliopsida</taxon>
        <taxon>eudicotyledons</taxon>
        <taxon>Gunneridae</taxon>
        <taxon>Pentapetalae</taxon>
        <taxon>rosids</taxon>
        <taxon>fabids</taxon>
        <taxon>Fabales</taxon>
        <taxon>Fabaceae</taxon>
        <taxon>Papilionoideae</taxon>
        <taxon>50 kb inversion clade</taxon>
        <taxon>genistoids sensu lato</taxon>
        <taxon>core genistoids</taxon>
        <taxon>Genisteae</taxon>
        <taxon>Lupinus</taxon>
    </lineage>
</organism>
<dbReference type="AlphaFoldDB" id="A0AAV1X758"/>
<name>A0AAV1X758_LUPLU</name>
<evidence type="ECO:0000256" key="1">
    <source>
        <dbReference type="SAM" id="MobiDB-lite"/>
    </source>
</evidence>
<keyword evidence="3" id="KW-1185">Reference proteome</keyword>
<comment type="caution">
    <text evidence="2">The sequence shown here is derived from an EMBL/GenBank/DDBJ whole genome shotgun (WGS) entry which is preliminary data.</text>
</comment>
<protein>
    <submittedName>
        <fullName evidence="2">Uncharacterized protein</fullName>
    </submittedName>
</protein>
<evidence type="ECO:0000313" key="2">
    <source>
        <dbReference type="EMBL" id="CAL0317535.1"/>
    </source>
</evidence>
<dbReference type="EMBL" id="CAXHTB010000013">
    <property type="protein sequence ID" value="CAL0317535.1"/>
    <property type="molecule type" value="Genomic_DNA"/>
</dbReference>
<feature type="compositionally biased region" description="Polar residues" evidence="1">
    <location>
        <begin position="32"/>
        <end position="42"/>
    </location>
</feature>